<dbReference type="InterPro" id="IPR036938">
    <property type="entry name" value="PAP2/HPO_sf"/>
</dbReference>
<dbReference type="PANTHER" id="PTHR34599:SF1">
    <property type="entry name" value="PHOSPHATIDIC ACID PHOSPHATASE TYPE 2_HALOPEROXIDASE DOMAIN-CONTAINING PROTEIN"/>
    <property type="match status" value="1"/>
</dbReference>
<dbReference type="STRING" id="1855912.LuPra_00221"/>
<dbReference type="SUPFAM" id="SSF48317">
    <property type="entry name" value="Acid phosphatase/Vanadium-dependent haloperoxidase"/>
    <property type="match status" value="1"/>
</dbReference>
<dbReference type="KEGG" id="abac:LuPra_00221"/>
<dbReference type="InterPro" id="IPR052559">
    <property type="entry name" value="V-haloperoxidase"/>
</dbReference>
<dbReference type="EMBL" id="CP015136">
    <property type="protein sequence ID" value="AMY07057.1"/>
    <property type="molecule type" value="Genomic_DNA"/>
</dbReference>
<evidence type="ECO:0000256" key="1">
    <source>
        <dbReference type="SAM" id="SignalP"/>
    </source>
</evidence>
<proteinExistence type="predicted"/>
<keyword evidence="1" id="KW-0732">Signal</keyword>
<dbReference type="RefSeq" id="WP_110169058.1">
    <property type="nucleotide sequence ID" value="NZ_CP015136.1"/>
</dbReference>
<gene>
    <name evidence="2" type="ORF">LuPra_00221</name>
</gene>
<dbReference type="OrthoDB" id="103227at2"/>
<evidence type="ECO:0000313" key="3">
    <source>
        <dbReference type="Proteomes" id="UP000076079"/>
    </source>
</evidence>
<accession>A0A143PET5</accession>
<evidence type="ECO:0008006" key="4">
    <source>
        <dbReference type="Google" id="ProtNLM"/>
    </source>
</evidence>
<evidence type="ECO:0000313" key="2">
    <source>
        <dbReference type="EMBL" id="AMY07057.1"/>
    </source>
</evidence>
<feature type="signal peptide" evidence="1">
    <location>
        <begin position="1"/>
        <end position="21"/>
    </location>
</feature>
<keyword evidence="3" id="KW-1185">Reference proteome</keyword>
<protein>
    <recommendedName>
        <fullName evidence="4">PAP2 superfamily protein</fullName>
    </recommendedName>
</protein>
<dbReference type="Proteomes" id="UP000076079">
    <property type="component" value="Chromosome"/>
</dbReference>
<dbReference type="CDD" id="cd03398">
    <property type="entry name" value="PAP2_haloperoxidase"/>
    <property type="match status" value="1"/>
</dbReference>
<feature type="chain" id="PRO_5007511184" description="PAP2 superfamily protein" evidence="1">
    <location>
        <begin position="22"/>
        <end position="433"/>
    </location>
</feature>
<reference evidence="2 3" key="1">
    <citation type="journal article" date="2016" name="Genome Announc.">
        <title>First Complete Genome Sequence of a Subdivision 6 Acidobacterium Strain.</title>
        <authorList>
            <person name="Huang S."/>
            <person name="Vieira S."/>
            <person name="Bunk B."/>
            <person name="Riedel T."/>
            <person name="Sproer C."/>
            <person name="Overmann J."/>
        </authorList>
    </citation>
    <scope>NUCLEOTIDE SEQUENCE [LARGE SCALE GENOMIC DNA]</scope>
    <source>
        <strain evidence="3">DSM 100886 HEG_-6_39</strain>
    </source>
</reference>
<dbReference type="Gene3D" id="1.10.606.20">
    <property type="match status" value="1"/>
</dbReference>
<dbReference type="PANTHER" id="PTHR34599">
    <property type="entry name" value="PEROXIDASE-RELATED"/>
    <property type="match status" value="1"/>
</dbReference>
<dbReference type="AlphaFoldDB" id="A0A143PET5"/>
<organism evidence="2 3">
    <name type="scientific">Luteitalea pratensis</name>
    <dbReference type="NCBI Taxonomy" id="1855912"/>
    <lineage>
        <taxon>Bacteria</taxon>
        <taxon>Pseudomonadati</taxon>
        <taxon>Acidobacteriota</taxon>
        <taxon>Vicinamibacteria</taxon>
        <taxon>Vicinamibacterales</taxon>
        <taxon>Vicinamibacteraceae</taxon>
        <taxon>Luteitalea</taxon>
    </lineage>
</organism>
<reference evidence="3" key="2">
    <citation type="submission" date="2016-04" db="EMBL/GenBank/DDBJ databases">
        <title>First Complete Genome Sequence of a Subdivision 6 Acidobacterium.</title>
        <authorList>
            <person name="Huang S."/>
            <person name="Vieira S."/>
            <person name="Bunk B."/>
            <person name="Riedel T."/>
            <person name="Sproeer C."/>
            <person name="Overmann J."/>
        </authorList>
    </citation>
    <scope>NUCLEOTIDE SEQUENCE [LARGE SCALE GENOMIC DNA]</scope>
    <source>
        <strain evidence="3">DSM 100886 HEG_-6_39</strain>
    </source>
</reference>
<sequence length="433" mass="47134" precursor="true">MNARLFLVGFVLLMLPVRAIAAVTPNAVTDWAAIVQQAIHNPPAAPRSAGTSEILHAMVMLAVYDAAVAVEGGFQPYVAEIRRLPYADVRAAVATAAYRTARARVASSQVAYLDQQYATYLAGIGESLGKAEGIRVGEAAAQAVLTLRANDGFDAVLPYECSGPQVAPGEFEPDAGCPAGPTSPQPVDVKVGRIRPFAIDSTARYRPDGPDPLSSSAFAEDFQETRDYGRVDSVFRSPAQTDLAYFWSENPYVFWNRNLIALANSQGLRLLETARLFAMAHTAAADAVIVGFDAKYAYAAWRPRTAIPRADTDGNPDTEADPTWRPLLMVNHPEYPSGHGFWSTALTDSVAAYFGTNKVTWTLSVPKTAVPALNQTEYTYDQLNALMRDVDDARVFGGLHWRHSMRHGAQVGRRVSAYVTRNYFAPTDDDRGR</sequence>
<name>A0A143PET5_LUTPR</name>